<comment type="caution">
    <text evidence="1">The sequence shown here is derived from an EMBL/GenBank/DDBJ whole genome shotgun (WGS) entry which is preliminary data.</text>
</comment>
<gene>
    <name evidence="1" type="ORF">O6H91_09G088900</name>
</gene>
<proteinExistence type="predicted"/>
<protein>
    <submittedName>
        <fullName evidence="1">Uncharacterized protein</fullName>
    </submittedName>
</protein>
<sequence length="443" mass="49200">MRAYARNERPREALDCFSHMQIHGIKADPHTWELPSLGALGEGQQIHAAIVDSGCEGEVIVATALVNMYGKCRGVQHVRRVFSQMPERNVVTWNAMISAFSHNGYAQEAFDLFHQMQYNGFTPDHITVICIVDACGDFAALDKGQQIHATIIERGYEGHLVVGNALVNMYGKCQSLHDAHGVFRRMQKHNVVSWNTMISACAQNGHRIEALETFHNMDSDGIRPNEVTFLCALDACAGMANLHEEQKIHAGIVKSKYEGQLAVGNALINMYGKCNSLQNALNVFNQMPQRNVISWTTIISACTQNGCCKEALDYYDQMQKTSLKPNRITFLGALDACTKLAALEKGQEIHGTIIDGGYEGLTMVGNALITMYGQCRALQDAKSVFGRTCHRDVISWNSMIAACTWNGRGKEALDYFDEMQRYASWFPRGGSNLGPKKRCSVMM</sequence>
<dbReference type="EMBL" id="CM055100">
    <property type="protein sequence ID" value="KAJ7544678.1"/>
    <property type="molecule type" value="Genomic_DNA"/>
</dbReference>
<organism evidence="1 2">
    <name type="scientific">Diphasiastrum complanatum</name>
    <name type="common">Issler's clubmoss</name>
    <name type="synonym">Lycopodium complanatum</name>
    <dbReference type="NCBI Taxonomy" id="34168"/>
    <lineage>
        <taxon>Eukaryota</taxon>
        <taxon>Viridiplantae</taxon>
        <taxon>Streptophyta</taxon>
        <taxon>Embryophyta</taxon>
        <taxon>Tracheophyta</taxon>
        <taxon>Lycopodiopsida</taxon>
        <taxon>Lycopodiales</taxon>
        <taxon>Lycopodiaceae</taxon>
        <taxon>Lycopodioideae</taxon>
        <taxon>Diphasiastrum</taxon>
    </lineage>
</organism>
<dbReference type="Proteomes" id="UP001162992">
    <property type="component" value="Chromosome 9"/>
</dbReference>
<evidence type="ECO:0000313" key="2">
    <source>
        <dbReference type="Proteomes" id="UP001162992"/>
    </source>
</evidence>
<accession>A0ACC2CRI8</accession>
<keyword evidence="2" id="KW-1185">Reference proteome</keyword>
<name>A0ACC2CRI8_DIPCM</name>
<evidence type="ECO:0000313" key="1">
    <source>
        <dbReference type="EMBL" id="KAJ7544678.1"/>
    </source>
</evidence>
<reference evidence="2" key="1">
    <citation type="journal article" date="2024" name="Proc. Natl. Acad. Sci. U.S.A.">
        <title>Extraordinary preservation of gene collinearity over three hundred million years revealed in homosporous lycophytes.</title>
        <authorList>
            <person name="Li C."/>
            <person name="Wickell D."/>
            <person name="Kuo L.Y."/>
            <person name="Chen X."/>
            <person name="Nie B."/>
            <person name="Liao X."/>
            <person name="Peng D."/>
            <person name="Ji J."/>
            <person name="Jenkins J."/>
            <person name="Williams M."/>
            <person name="Shu S."/>
            <person name="Plott C."/>
            <person name="Barry K."/>
            <person name="Rajasekar S."/>
            <person name="Grimwood J."/>
            <person name="Han X."/>
            <person name="Sun S."/>
            <person name="Hou Z."/>
            <person name="He W."/>
            <person name="Dai G."/>
            <person name="Sun C."/>
            <person name="Schmutz J."/>
            <person name="Leebens-Mack J.H."/>
            <person name="Li F.W."/>
            <person name="Wang L."/>
        </authorList>
    </citation>
    <scope>NUCLEOTIDE SEQUENCE [LARGE SCALE GENOMIC DNA]</scope>
    <source>
        <strain evidence="2">cv. PW_Plant_1</strain>
    </source>
</reference>